<dbReference type="PRINTS" id="PR00069">
    <property type="entry name" value="ALDKETRDTASE"/>
</dbReference>
<dbReference type="InterPro" id="IPR036812">
    <property type="entry name" value="NAD(P)_OxRdtase_dom_sf"/>
</dbReference>
<dbReference type="PANTHER" id="PTHR43364:SF4">
    <property type="entry name" value="NAD(P)-LINKED OXIDOREDUCTASE SUPERFAMILY PROTEIN"/>
    <property type="match status" value="1"/>
</dbReference>
<evidence type="ECO:0000259" key="2">
    <source>
        <dbReference type="Pfam" id="PF00248"/>
    </source>
</evidence>
<dbReference type="FunFam" id="3.20.20.100:FF:000004">
    <property type="entry name" value="Oxidoreductase, aldo/keto reductase"/>
    <property type="match status" value="1"/>
</dbReference>
<evidence type="ECO:0000313" key="3">
    <source>
        <dbReference type="EMBL" id="NWK01767.1"/>
    </source>
</evidence>
<dbReference type="InterPro" id="IPR020471">
    <property type="entry name" value="AKR"/>
</dbReference>
<dbReference type="EMBL" id="JACAST010000002">
    <property type="protein sequence ID" value="NWK01767.1"/>
    <property type="molecule type" value="Genomic_DNA"/>
</dbReference>
<gene>
    <name evidence="3" type="ORF">HX804_00425</name>
</gene>
<dbReference type="PANTHER" id="PTHR43364">
    <property type="entry name" value="NADH-SPECIFIC METHYLGLYOXAL REDUCTASE-RELATED"/>
    <property type="match status" value="1"/>
</dbReference>
<keyword evidence="1" id="KW-0560">Oxidoreductase</keyword>
<proteinExistence type="predicted"/>
<name>A0A7K4NKB5_9ARCH</name>
<reference evidence="3 4" key="1">
    <citation type="journal article" date="2019" name="Environ. Microbiol.">
        <title>Genomics insights into ecotype formation of ammonia-oxidizing archaea in the deep ocean.</title>
        <authorList>
            <person name="Wang Y."/>
            <person name="Huang J.M."/>
            <person name="Cui G.J."/>
            <person name="Nunoura T."/>
            <person name="Takaki Y."/>
            <person name="Li W.L."/>
            <person name="Li J."/>
            <person name="Gao Z.M."/>
            <person name="Takai K."/>
            <person name="Zhang A.Q."/>
            <person name="Stepanauskas R."/>
        </authorList>
    </citation>
    <scope>NUCLEOTIDE SEQUENCE [LARGE SCALE GENOMIC DNA]</scope>
    <source>
        <strain evidence="3 4">N8</strain>
    </source>
</reference>
<dbReference type="CDD" id="cd19079">
    <property type="entry name" value="AKR_EcYajO-like"/>
    <property type="match status" value="1"/>
</dbReference>
<evidence type="ECO:0000313" key="4">
    <source>
        <dbReference type="Proteomes" id="UP000529843"/>
    </source>
</evidence>
<comment type="caution">
    <text evidence="3">The sequence shown here is derived from an EMBL/GenBank/DDBJ whole genome shotgun (WGS) entry which is preliminary data.</text>
</comment>
<protein>
    <submittedName>
        <fullName evidence="3">Aldo/keto reductase</fullName>
    </submittedName>
</protein>
<dbReference type="InterPro" id="IPR023210">
    <property type="entry name" value="NADP_OxRdtase_dom"/>
</dbReference>
<dbReference type="Proteomes" id="UP000529843">
    <property type="component" value="Unassembled WGS sequence"/>
</dbReference>
<feature type="domain" description="NADP-dependent oxidoreductase" evidence="2">
    <location>
        <begin position="15"/>
        <end position="309"/>
    </location>
</feature>
<dbReference type="InterPro" id="IPR050523">
    <property type="entry name" value="AKR_Detox_Biosynth"/>
</dbReference>
<organism evidence="3 4">
    <name type="scientific">Marine Group I thaumarchaeote</name>
    <dbReference type="NCBI Taxonomy" id="2511932"/>
    <lineage>
        <taxon>Archaea</taxon>
        <taxon>Nitrososphaerota</taxon>
        <taxon>Marine Group I</taxon>
    </lineage>
</organism>
<dbReference type="GO" id="GO:0016491">
    <property type="term" value="F:oxidoreductase activity"/>
    <property type="evidence" value="ECO:0007669"/>
    <property type="project" value="UniProtKB-KW"/>
</dbReference>
<dbReference type="AlphaFoldDB" id="A0A7K4NKB5"/>
<dbReference type="SUPFAM" id="SSF51430">
    <property type="entry name" value="NAD(P)-linked oxidoreductase"/>
    <property type="match status" value="1"/>
</dbReference>
<sequence length="321" mass="36630">MKYETIGKTNTKISKISLGCMSFGAKSEWMIESDEAKPIIDCALDLGITSFDTANAYSNGRSEEILGELLKDCRDDVVIGSKVRYQMGDNPNDVGLSKEQINKQIEKSLERLQTKFIDLYQIHRWDYETPIEETLVALDQLVKDNKVRHIGGSNMWTKQLAESLRISNELDLQRFETMQTFYNLCYREEERETLPFCKDQNISTLTYNPVAKGFLTGKYIRNEKNNSIRFKSDPALAAKFFKSEDFDILEVVIQIANEKGVKPAQIALAWLLEKNITSPIIGATKTSHVEEAVDSLNIKLTSDDIKRLEDPYQAQSIHHLD</sequence>
<evidence type="ECO:0000256" key="1">
    <source>
        <dbReference type="ARBA" id="ARBA00023002"/>
    </source>
</evidence>
<dbReference type="GO" id="GO:0005829">
    <property type="term" value="C:cytosol"/>
    <property type="evidence" value="ECO:0007669"/>
    <property type="project" value="UniProtKB-ARBA"/>
</dbReference>
<accession>A0A7K4NKB5</accession>
<dbReference type="Pfam" id="PF00248">
    <property type="entry name" value="Aldo_ket_red"/>
    <property type="match status" value="1"/>
</dbReference>
<dbReference type="Gene3D" id="3.20.20.100">
    <property type="entry name" value="NADP-dependent oxidoreductase domain"/>
    <property type="match status" value="1"/>
</dbReference>